<sequence length="102" mass="11011">MRGFILDCTAVEAKPTGKAWYYNVSQSVASLATGIPGVFSAFLGIFIGSFLIKRFKMEPRHVSLLTAGAAIIGAAAYFIVIAFGCEQMNIIGIDDTPDRYNL</sequence>
<dbReference type="AlphaFoldDB" id="A0A9X6RQ51"/>
<evidence type="ECO:0000256" key="1">
    <source>
        <dbReference type="SAM" id="Phobius"/>
    </source>
</evidence>
<feature type="transmembrane region" description="Helical" evidence="1">
    <location>
        <begin position="28"/>
        <end position="52"/>
    </location>
</feature>
<dbReference type="PANTHER" id="PTHR11388:SF76">
    <property type="entry name" value="SOLUTE CARRIER ORGANIC ANION TRANSPORTER FAMILY MEMBER"/>
    <property type="match status" value="1"/>
</dbReference>
<dbReference type="GO" id="GO:0043252">
    <property type="term" value="P:sodium-independent organic anion transport"/>
    <property type="evidence" value="ECO:0007669"/>
    <property type="project" value="TreeGrafter"/>
</dbReference>
<accession>A0A9X6RQ51</accession>
<dbReference type="EMBL" id="MTYJ01000837">
    <property type="protein sequence ID" value="OWA55476.1"/>
    <property type="molecule type" value="Genomic_DNA"/>
</dbReference>
<dbReference type="PANTHER" id="PTHR11388">
    <property type="entry name" value="ORGANIC ANION TRANSPORTER"/>
    <property type="match status" value="1"/>
</dbReference>
<protein>
    <submittedName>
        <fullName evidence="2">Uncharacterized protein</fullName>
    </submittedName>
</protein>
<name>A0A9X6RQ51_HYPEX</name>
<proteinExistence type="predicted"/>
<dbReference type="GO" id="GO:0016323">
    <property type="term" value="C:basolateral plasma membrane"/>
    <property type="evidence" value="ECO:0007669"/>
    <property type="project" value="TreeGrafter"/>
</dbReference>
<dbReference type="Pfam" id="PF03137">
    <property type="entry name" value="OATP"/>
    <property type="match status" value="1"/>
</dbReference>
<keyword evidence="1" id="KW-0472">Membrane</keyword>
<dbReference type="GO" id="GO:0015347">
    <property type="term" value="F:sodium-independent organic anion transmembrane transporter activity"/>
    <property type="evidence" value="ECO:0007669"/>
    <property type="project" value="TreeGrafter"/>
</dbReference>
<feature type="transmembrane region" description="Helical" evidence="1">
    <location>
        <begin position="64"/>
        <end position="84"/>
    </location>
</feature>
<evidence type="ECO:0000313" key="2">
    <source>
        <dbReference type="EMBL" id="OWA55476.1"/>
    </source>
</evidence>
<organism evidence="2 3">
    <name type="scientific">Hypsibius exemplaris</name>
    <name type="common">Freshwater tardigrade</name>
    <dbReference type="NCBI Taxonomy" id="2072580"/>
    <lineage>
        <taxon>Eukaryota</taxon>
        <taxon>Metazoa</taxon>
        <taxon>Ecdysozoa</taxon>
        <taxon>Tardigrada</taxon>
        <taxon>Eutardigrada</taxon>
        <taxon>Parachela</taxon>
        <taxon>Hypsibioidea</taxon>
        <taxon>Hypsibiidae</taxon>
        <taxon>Hypsibius</taxon>
    </lineage>
</organism>
<dbReference type="Proteomes" id="UP000192578">
    <property type="component" value="Unassembled WGS sequence"/>
</dbReference>
<gene>
    <name evidence="2" type="ORF">BV898_19863</name>
</gene>
<reference evidence="3" key="1">
    <citation type="submission" date="2017-01" db="EMBL/GenBank/DDBJ databases">
        <title>Comparative genomics of anhydrobiosis in the tardigrade Hypsibius dujardini.</title>
        <authorList>
            <person name="Yoshida Y."/>
            <person name="Koutsovoulos G."/>
            <person name="Laetsch D."/>
            <person name="Stevens L."/>
            <person name="Kumar S."/>
            <person name="Horikawa D."/>
            <person name="Ishino K."/>
            <person name="Komine S."/>
            <person name="Tomita M."/>
            <person name="Blaxter M."/>
            <person name="Arakawa K."/>
        </authorList>
    </citation>
    <scope>NUCLEOTIDE SEQUENCE [LARGE SCALE GENOMIC DNA]</scope>
    <source>
        <strain evidence="3">Z151</strain>
    </source>
</reference>
<dbReference type="OrthoDB" id="5062115at2759"/>
<comment type="caution">
    <text evidence="2">The sequence shown here is derived from an EMBL/GenBank/DDBJ whole genome shotgun (WGS) entry which is preliminary data.</text>
</comment>
<dbReference type="InterPro" id="IPR004156">
    <property type="entry name" value="OATP"/>
</dbReference>
<evidence type="ECO:0000313" key="3">
    <source>
        <dbReference type="Proteomes" id="UP000192578"/>
    </source>
</evidence>
<keyword evidence="1" id="KW-1133">Transmembrane helix</keyword>
<keyword evidence="1" id="KW-0812">Transmembrane</keyword>
<keyword evidence="3" id="KW-1185">Reference proteome</keyword>